<dbReference type="OrthoDB" id="7183822at2"/>
<dbReference type="GO" id="GO:0019171">
    <property type="term" value="F:(3R)-hydroxyacyl-[acyl-carrier-protein] dehydratase activity"/>
    <property type="evidence" value="ECO:0007669"/>
    <property type="project" value="TreeGrafter"/>
</dbReference>
<organism evidence="2 3">
    <name type="scientific">Acrocarpospora pleiomorpha</name>
    <dbReference type="NCBI Taxonomy" id="90975"/>
    <lineage>
        <taxon>Bacteria</taxon>
        <taxon>Bacillati</taxon>
        <taxon>Actinomycetota</taxon>
        <taxon>Actinomycetes</taxon>
        <taxon>Streptosporangiales</taxon>
        <taxon>Streptosporangiaceae</taxon>
        <taxon>Acrocarpospora</taxon>
    </lineage>
</organism>
<comment type="caution">
    <text evidence="2">The sequence shown here is derived from an EMBL/GenBank/DDBJ whole genome shotgun (WGS) entry which is preliminary data.</text>
</comment>
<reference evidence="2 3" key="1">
    <citation type="submission" date="2019-10" db="EMBL/GenBank/DDBJ databases">
        <title>Whole genome shotgun sequence of Acrocarpospora pleiomorpha NBRC 16267.</title>
        <authorList>
            <person name="Ichikawa N."/>
            <person name="Kimura A."/>
            <person name="Kitahashi Y."/>
            <person name="Komaki H."/>
            <person name="Oguchi A."/>
        </authorList>
    </citation>
    <scope>NUCLEOTIDE SEQUENCE [LARGE SCALE GENOMIC DNA]</scope>
    <source>
        <strain evidence="2 3">NBRC 16267</strain>
    </source>
</reference>
<dbReference type="RefSeq" id="WP_155344589.1">
    <property type="nucleotide sequence ID" value="NZ_BAAAHM010000022.1"/>
</dbReference>
<dbReference type="InterPro" id="IPR052741">
    <property type="entry name" value="Mitochondrial_HTD2"/>
</dbReference>
<evidence type="ECO:0000313" key="3">
    <source>
        <dbReference type="Proteomes" id="UP000377595"/>
    </source>
</evidence>
<feature type="compositionally biased region" description="Basic and acidic residues" evidence="1">
    <location>
        <begin position="115"/>
        <end position="126"/>
    </location>
</feature>
<keyword evidence="3" id="KW-1185">Reference proteome</keyword>
<gene>
    <name evidence="2" type="ORF">Aple_023940</name>
</gene>
<sequence>MSDSHVIVRTEILPPALAVALARLLDAAPPNLERDGLPLLWHWLYLLECPHQADLGADGHPVRGVIPTPPEPGRRRMWAAGRVDPAAALDTGPRGHPQVGDHLGRRQGGAIGASDLRDGPTHDHPSRGYRGGGGALTYNAHRIHYDRDYARDVEGYVTAFWSSSTMSAPGEKKLVILSRRALCENTDQERYQAAESG</sequence>
<proteinExistence type="predicted"/>
<accession>A0A5M3XMS7</accession>
<name>A0A5M3XMS7_9ACTN</name>
<dbReference type="Proteomes" id="UP000377595">
    <property type="component" value="Unassembled WGS sequence"/>
</dbReference>
<dbReference type="PANTHER" id="PTHR28152:SF1">
    <property type="entry name" value="HYDROXYACYL-THIOESTER DEHYDRATASE TYPE 2, MITOCHONDRIAL"/>
    <property type="match status" value="1"/>
</dbReference>
<evidence type="ECO:0000256" key="1">
    <source>
        <dbReference type="SAM" id="MobiDB-lite"/>
    </source>
</evidence>
<dbReference type="PANTHER" id="PTHR28152">
    <property type="entry name" value="HYDROXYACYL-THIOESTER DEHYDRATASE TYPE 2, MITOCHONDRIAL"/>
    <property type="match status" value="1"/>
</dbReference>
<dbReference type="EMBL" id="BLAF01000012">
    <property type="protein sequence ID" value="GES19498.1"/>
    <property type="molecule type" value="Genomic_DNA"/>
</dbReference>
<dbReference type="AlphaFoldDB" id="A0A5M3XMS7"/>
<protein>
    <submittedName>
        <fullName evidence="2">Uncharacterized protein</fullName>
    </submittedName>
</protein>
<evidence type="ECO:0000313" key="2">
    <source>
        <dbReference type="EMBL" id="GES19498.1"/>
    </source>
</evidence>
<feature type="region of interest" description="Disordered" evidence="1">
    <location>
        <begin position="88"/>
        <end position="133"/>
    </location>
</feature>